<protein>
    <recommendedName>
        <fullName evidence="3">Putative zinc-finger domain-containing protein</fullName>
    </recommendedName>
</protein>
<evidence type="ECO:0000313" key="4">
    <source>
        <dbReference type="EMBL" id="ANS24911.1"/>
    </source>
</evidence>
<gene>
    <name evidence="4" type="ORF">R1CP_00765</name>
</gene>
<evidence type="ECO:0000256" key="1">
    <source>
        <dbReference type="ARBA" id="ARBA00023015"/>
    </source>
</evidence>
<proteinExistence type="predicted"/>
<dbReference type="EMBL" id="CP009111">
    <property type="protein sequence ID" value="ANS24911.1"/>
    <property type="molecule type" value="Genomic_DNA"/>
</dbReference>
<feature type="domain" description="Putative zinc-finger" evidence="3">
    <location>
        <begin position="6"/>
        <end position="40"/>
    </location>
</feature>
<reference evidence="4 5" key="1">
    <citation type="submission" date="2014-07" db="EMBL/GenBank/DDBJ databases">
        <authorList>
            <person name="Zhang J.E."/>
            <person name="Yang H."/>
            <person name="Guo J."/>
            <person name="Deng Z."/>
            <person name="Luo H."/>
            <person name="Luo M."/>
            <person name="Zhao B."/>
        </authorList>
    </citation>
    <scope>NUCLEOTIDE SEQUENCE [LARGE SCALE GENOMIC DNA]</scope>
    <source>
        <strain evidence="4 5">1CP</strain>
    </source>
</reference>
<dbReference type="AlphaFoldDB" id="A0A1B1JX33"/>
<evidence type="ECO:0000313" key="5">
    <source>
        <dbReference type="Proteomes" id="UP000186108"/>
    </source>
</evidence>
<dbReference type="PATRIC" id="fig|37919.13.peg.155"/>
<dbReference type="Proteomes" id="UP000186108">
    <property type="component" value="Chromosome"/>
</dbReference>
<dbReference type="InterPro" id="IPR027383">
    <property type="entry name" value="Znf_put"/>
</dbReference>
<evidence type="ECO:0000256" key="2">
    <source>
        <dbReference type="ARBA" id="ARBA00023163"/>
    </source>
</evidence>
<accession>A0A1B1JX33</accession>
<keyword evidence="2" id="KW-0804">Transcription</keyword>
<dbReference type="Pfam" id="PF13490">
    <property type="entry name" value="zf-HC2"/>
    <property type="match status" value="1"/>
</dbReference>
<dbReference type="InterPro" id="IPR041916">
    <property type="entry name" value="Anti_sigma_zinc_sf"/>
</dbReference>
<name>A0A1B1JX33_RHOOP</name>
<dbReference type="Gene3D" id="1.10.10.1320">
    <property type="entry name" value="Anti-sigma factor, zinc-finger domain"/>
    <property type="match status" value="1"/>
</dbReference>
<sequence length="77" mass="8837">MEDMDCQDLVELVTAYLEDDMDPDARVRFETHLGECPGCATYLEQIEQTVHTLGALPPDELDPALRDRLLAAFRDWR</sequence>
<keyword evidence="1" id="KW-0805">Transcription regulation</keyword>
<evidence type="ECO:0000259" key="3">
    <source>
        <dbReference type="Pfam" id="PF13490"/>
    </source>
</evidence>
<organism evidence="4 5">
    <name type="scientific">Rhodococcus opacus</name>
    <name type="common">Nocardia opaca</name>
    <dbReference type="NCBI Taxonomy" id="37919"/>
    <lineage>
        <taxon>Bacteria</taxon>
        <taxon>Bacillati</taxon>
        <taxon>Actinomycetota</taxon>
        <taxon>Actinomycetes</taxon>
        <taxon>Mycobacteriales</taxon>
        <taxon>Nocardiaceae</taxon>
        <taxon>Rhodococcus</taxon>
    </lineage>
</organism>